<evidence type="ECO:0000256" key="1">
    <source>
        <dbReference type="SAM" id="MobiDB-lite"/>
    </source>
</evidence>
<gene>
    <name evidence="2" type="ORF">I7I52_06249</name>
</gene>
<sequence length="181" mass="19736">MAYLQNSIHIPLNVPKHEMAETIDNTFSHFSPKTRPNNGTSLYILSHPFASHPIPSSLRPKTPSPPASHNAIPVAETPITTHLTFRDLLLQSIDPKTPPFGPRLLPVSVISVLYPIHHAHPPTTCQTPTPTNAAYHPRISHGALAIPWATNPSPTPELPPSTYTGTTRFTSTWDAKSGSSR</sequence>
<feature type="compositionally biased region" description="Low complexity" evidence="1">
    <location>
        <begin position="162"/>
        <end position="172"/>
    </location>
</feature>
<dbReference type="EMBL" id="JAEVHI010000003">
    <property type="protein sequence ID" value="KAG5295838.1"/>
    <property type="molecule type" value="Genomic_DNA"/>
</dbReference>
<dbReference type="VEuPathDB" id="FungiDB:I7I52_06249"/>
<reference evidence="2 3" key="1">
    <citation type="submission" date="2021-01" db="EMBL/GenBank/DDBJ databases">
        <title>Chromosome-level genome assembly of a human fungal pathogen reveals clustering of transcriptionally co-regulated genes.</title>
        <authorList>
            <person name="Voorhies M."/>
            <person name="Cohen S."/>
            <person name="Shea T.P."/>
            <person name="Petrus S."/>
            <person name="Munoz J.F."/>
            <person name="Poplawski S."/>
            <person name="Goldman W.E."/>
            <person name="Michael T."/>
            <person name="Cuomo C.A."/>
            <person name="Sil A."/>
            <person name="Beyhan S."/>
        </authorList>
    </citation>
    <scope>NUCLEOTIDE SEQUENCE [LARGE SCALE GENOMIC DNA]</scope>
    <source>
        <strain evidence="2 3">G184AR</strain>
    </source>
</reference>
<evidence type="ECO:0000313" key="2">
    <source>
        <dbReference type="EMBL" id="KAG5295838.1"/>
    </source>
</evidence>
<dbReference type="Proteomes" id="UP000670092">
    <property type="component" value="Unassembled WGS sequence"/>
</dbReference>
<proteinExistence type="predicted"/>
<feature type="region of interest" description="Disordered" evidence="1">
    <location>
        <begin position="152"/>
        <end position="181"/>
    </location>
</feature>
<organism evidence="2 3">
    <name type="scientific">Ajellomyces capsulatus</name>
    <name type="common">Darling's disease fungus</name>
    <name type="synonym">Histoplasma capsulatum</name>
    <dbReference type="NCBI Taxonomy" id="5037"/>
    <lineage>
        <taxon>Eukaryota</taxon>
        <taxon>Fungi</taxon>
        <taxon>Dikarya</taxon>
        <taxon>Ascomycota</taxon>
        <taxon>Pezizomycotina</taxon>
        <taxon>Eurotiomycetes</taxon>
        <taxon>Eurotiomycetidae</taxon>
        <taxon>Onygenales</taxon>
        <taxon>Ajellomycetaceae</taxon>
        <taxon>Histoplasma</taxon>
    </lineage>
</organism>
<name>A0A8H7YT93_AJECA</name>
<dbReference type="AlphaFoldDB" id="A0A8H7YT93"/>
<comment type="caution">
    <text evidence="2">The sequence shown here is derived from an EMBL/GenBank/DDBJ whole genome shotgun (WGS) entry which is preliminary data.</text>
</comment>
<evidence type="ECO:0000313" key="3">
    <source>
        <dbReference type="Proteomes" id="UP000670092"/>
    </source>
</evidence>
<protein>
    <submittedName>
        <fullName evidence="2">Uncharacterized protein</fullName>
    </submittedName>
</protein>
<accession>A0A8H7YT93</accession>